<dbReference type="EMBL" id="SDPP02000001">
    <property type="protein sequence ID" value="KAA1380657.1"/>
    <property type="molecule type" value="Genomic_DNA"/>
</dbReference>
<accession>A0A641AT01</accession>
<sequence length="464" mass="49779">MGDPLRRGSVFRPGWAVEARGCVRGIRSPPVTGVGAPGMSRIHRRAHRARSRACAIAATVFGVALGTAVVQAPAEAASTPVTVKAVSSRVVPAGAMTTVVPRYSAGKNVRVLSARVDVKRGSTWVARGVRRAKVPAGTYRVTTKVSYRQRVSGKLSAKRVKRHSYTLRLTPAPVVSPAPAPSYVPPPTPAPAVTRVPAPSSLTRTSSGCYDASLVKANGTAWTCTFFDDFSGTTLDRSKWTPVETSTSGYQIGHDCFVDDPRNIAVGSGALSLTVRKLSSAQPCAGARKGDENLDHTAGSVILNDAFAQSRGRFEIRAAFPATTVAGHHSALWMFPADPTATWPMSGEIDIAEYYSRWHGRAIPYIHYGSTDPSVTNNYCFIADPTAFNTYTLEWTATTMSIAYNGQTCLTHEISDDLKLPFEGQFKLLLTQGLGVGDGEYGNVPTDKTPDIGTTKVDYVRIWK</sequence>
<dbReference type="PANTHER" id="PTHR10963:SF60">
    <property type="entry name" value="GRAM-NEGATIVE BACTERIA-BINDING PROTEIN 1-RELATED"/>
    <property type="match status" value="1"/>
</dbReference>
<evidence type="ECO:0000259" key="1">
    <source>
        <dbReference type="PROSITE" id="PS51762"/>
    </source>
</evidence>
<keyword evidence="2" id="KW-0378">Hydrolase</keyword>
<dbReference type="Proteomes" id="UP001515100">
    <property type="component" value="Unassembled WGS sequence"/>
</dbReference>
<proteinExistence type="predicted"/>
<dbReference type="SUPFAM" id="SSF49899">
    <property type="entry name" value="Concanavalin A-like lectins/glucanases"/>
    <property type="match status" value="1"/>
</dbReference>
<organism evidence="2 3">
    <name type="scientific">Aeromicrobium fastidiosum</name>
    <dbReference type="NCBI Taxonomy" id="52699"/>
    <lineage>
        <taxon>Bacteria</taxon>
        <taxon>Bacillati</taxon>
        <taxon>Actinomycetota</taxon>
        <taxon>Actinomycetes</taxon>
        <taxon>Propionibacteriales</taxon>
        <taxon>Nocardioidaceae</taxon>
        <taxon>Aeromicrobium</taxon>
    </lineage>
</organism>
<dbReference type="InterPro" id="IPR013320">
    <property type="entry name" value="ConA-like_dom_sf"/>
</dbReference>
<evidence type="ECO:0000313" key="2">
    <source>
        <dbReference type="EMBL" id="KAA1380657.1"/>
    </source>
</evidence>
<dbReference type="InterPro" id="IPR000757">
    <property type="entry name" value="Beta-glucanase-like"/>
</dbReference>
<dbReference type="InterPro" id="IPR050546">
    <property type="entry name" value="Glycosyl_Hydrlase_16"/>
</dbReference>
<name>A0A641AT01_9ACTN</name>
<comment type="caution">
    <text evidence="2">The sequence shown here is derived from an EMBL/GenBank/DDBJ whole genome shotgun (WGS) entry which is preliminary data.</text>
</comment>
<dbReference type="PANTHER" id="PTHR10963">
    <property type="entry name" value="GLYCOSYL HYDROLASE-RELATED"/>
    <property type="match status" value="1"/>
</dbReference>
<dbReference type="CDD" id="cd08023">
    <property type="entry name" value="GH16_laminarinase_like"/>
    <property type="match status" value="1"/>
</dbReference>
<reference evidence="2" key="1">
    <citation type="submission" date="2019-09" db="EMBL/GenBank/DDBJ databases">
        <authorList>
            <person name="Li J."/>
        </authorList>
    </citation>
    <scope>NUCLEOTIDE SEQUENCE [LARGE SCALE GENOMIC DNA]</scope>
    <source>
        <strain evidence="2">NRBC 14897</strain>
    </source>
</reference>
<dbReference type="OrthoDB" id="3250776at2"/>
<keyword evidence="3" id="KW-1185">Reference proteome</keyword>
<protein>
    <submittedName>
        <fullName evidence="2">Glycoside hydrolase family 16 protein</fullName>
    </submittedName>
</protein>
<dbReference type="AlphaFoldDB" id="A0A641AT01"/>
<dbReference type="Gene3D" id="2.60.120.200">
    <property type="match status" value="1"/>
</dbReference>
<gene>
    <name evidence="2" type="ORF">ESP62_005660</name>
</gene>
<dbReference type="Pfam" id="PF00722">
    <property type="entry name" value="Glyco_hydro_16"/>
    <property type="match status" value="1"/>
</dbReference>
<dbReference type="PROSITE" id="PS51762">
    <property type="entry name" value="GH16_2"/>
    <property type="match status" value="1"/>
</dbReference>
<evidence type="ECO:0000313" key="3">
    <source>
        <dbReference type="Proteomes" id="UP001515100"/>
    </source>
</evidence>
<dbReference type="GO" id="GO:0005975">
    <property type="term" value="P:carbohydrate metabolic process"/>
    <property type="evidence" value="ECO:0007669"/>
    <property type="project" value="InterPro"/>
</dbReference>
<feature type="domain" description="GH16" evidence="1">
    <location>
        <begin position="181"/>
        <end position="464"/>
    </location>
</feature>
<dbReference type="GO" id="GO:0004553">
    <property type="term" value="F:hydrolase activity, hydrolyzing O-glycosyl compounds"/>
    <property type="evidence" value="ECO:0007669"/>
    <property type="project" value="InterPro"/>
</dbReference>